<dbReference type="Pfam" id="PF00482">
    <property type="entry name" value="T2SSF"/>
    <property type="match status" value="1"/>
</dbReference>
<dbReference type="PANTHER" id="PTHR35007:SF2">
    <property type="entry name" value="PILUS ASSEMBLE PROTEIN"/>
    <property type="match status" value="1"/>
</dbReference>
<protein>
    <submittedName>
        <fullName evidence="8">Type II secretion protein F</fullName>
    </submittedName>
</protein>
<dbReference type="Gene3D" id="1.20.81.30">
    <property type="entry name" value="Type II secretion system (T2SS), domain F"/>
    <property type="match status" value="1"/>
</dbReference>
<evidence type="ECO:0000256" key="2">
    <source>
        <dbReference type="ARBA" id="ARBA00022475"/>
    </source>
</evidence>
<comment type="subcellular location">
    <subcellularLocation>
        <location evidence="1">Cell membrane</location>
        <topology evidence="1">Multi-pass membrane protein</topology>
    </subcellularLocation>
</comment>
<feature type="transmembrane region" description="Helical" evidence="6">
    <location>
        <begin position="85"/>
        <end position="111"/>
    </location>
</feature>
<keyword evidence="5 6" id="KW-0472">Membrane</keyword>
<keyword evidence="4 6" id="KW-1133">Transmembrane helix</keyword>
<reference evidence="8 9" key="1">
    <citation type="submission" date="2017-09" db="EMBL/GenBank/DDBJ databases">
        <title>Genomic, metabolic, and phenotypic characteristics of bacterial isolates from the natural microbiome of the model nematode Caenorhabditis elegans.</title>
        <authorList>
            <person name="Zimmermann J."/>
            <person name="Obeng N."/>
            <person name="Yang W."/>
            <person name="Obeng O."/>
            <person name="Kissoyan K."/>
            <person name="Pees B."/>
            <person name="Dirksen P."/>
            <person name="Hoppner M."/>
            <person name="Franke A."/>
            <person name="Rosenstiel P."/>
            <person name="Leippe M."/>
            <person name="Dierking K."/>
            <person name="Kaleta C."/>
            <person name="Schulenburg H."/>
        </authorList>
    </citation>
    <scope>NUCLEOTIDE SEQUENCE [LARGE SCALE GENOMIC DNA]</scope>
    <source>
        <strain evidence="8 9">MYb73</strain>
    </source>
</reference>
<evidence type="ECO:0000313" key="8">
    <source>
        <dbReference type="EMBL" id="AVJ27275.1"/>
    </source>
</evidence>
<gene>
    <name evidence="8" type="ORF">CLM73_09225</name>
</gene>
<evidence type="ECO:0000256" key="6">
    <source>
        <dbReference type="SAM" id="Phobius"/>
    </source>
</evidence>
<proteinExistence type="predicted"/>
<dbReference type="GO" id="GO:0005886">
    <property type="term" value="C:plasma membrane"/>
    <property type="evidence" value="ECO:0007669"/>
    <property type="project" value="UniProtKB-SubCell"/>
</dbReference>
<dbReference type="OrthoDB" id="9810662at2"/>
<keyword evidence="3 6" id="KW-0812">Transmembrane</keyword>
<name>A0A2S0I5I4_9BURK</name>
<evidence type="ECO:0000313" key="9">
    <source>
        <dbReference type="Proteomes" id="UP000239477"/>
    </source>
</evidence>
<feature type="transmembrane region" description="Helical" evidence="6">
    <location>
        <begin position="117"/>
        <end position="137"/>
    </location>
</feature>
<dbReference type="Proteomes" id="UP000239477">
    <property type="component" value="Chromosome"/>
</dbReference>
<dbReference type="RefSeq" id="WP_105238173.1">
    <property type="nucleotide sequence ID" value="NZ_CP023270.1"/>
</dbReference>
<dbReference type="EMBL" id="CP023270">
    <property type="protein sequence ID" value="AVJ27275.1"/>
    <property type="molecule type" value="Genomic_DNA"/>
</dbReference>
<sequence>MWLYLSMIATAAGTAWLAWVLLSPLLSPLLSEDLEPAHAMPWWWRVAWPWIAAVAPLAGPLCAWRWRLRLDRAIERAALPRAVRYAHIAALCASAALAAGSMAAAGALALAPPGALAWLPWSLGAAAAAATAPVMWLKGLGTQRCRAIERDLPFVFDMMTLCVEAGLSIQGALQLAAQSGPPGVLRDVLADALAEMRAGVSRTAAIKTLAERSNSALARNWAAALAQAEALGASLGPVLRAQAAQCRSDRHTRAEQLAMQAPVKMLLPLIGCIFPCTFIVLAFPIAVQLLQSVQ</sequence>
<feature type="transmembrane region" description="Helical" evidence="6">
    <location>
        <begin position="266"/>
        <end position="287"/>
    </location>
</feature>
<evidence type="ECO:0000256" key="1">
    <source>
        <dbReference type="ARBA" id="ARBA00004651"/>
    </source>
</evidence>
<feature type="domain" description="Type II secretion system protein GspF" evidence="7">
    <location>
        <begin position="157"/>
        <end position="281"/>
    </location>
</feature>
<dbReference type="AlphaFoldDB" id="A0A2S0I5I4"/>
<evidence type="ECO:0000256" key="5">
    <source>
        <dbReference type="ARBA" id="ARBA00023136"/>
    </source>
</evidence>
<evidence type="ECO:0000256" key="4">
    <source>
        <dbReference type="ARBA" id="ARBA00022989"/>
    </source>
</evidence>
<evidence type="ECO:0000256" key="3">
    <source>
        <dbReference type="ARBA" id="ARBA00022692"/>
    </source>
</evidence>
<dbReference type="PANTHER" id="PTHR35007">
    <property type="entry name" value="INTEGRAL MEMBRANE PROTEIN-RELATED"/>
    <property type="match status" value="1"/>
</dbReference>
<organism evidence="8 9">
    <name type="scientific">Achromobacter spanius</name>
    <dbReference type="NCBI Taxonomy" id="217203"/>
    <lineage>
        <taxon>Bacteria</taxon>
        <taxon>Pseudomonadati</taxon>
        <taxon>Pseudomonadota</taxon>
        <taxon>Betaproteobacteria</taxon>
        <taxon>Burkholderiales</taxon>
        <taxon>Alcaligenaceae</taxon>
        <taxon>Achromobacter</taxon>
    </lineage>
</organism>
<dbReference type="InterPro" id="IPR042094">
    <property type="entry name" value="T2SS_GspF_sf"/>
</dbReference>
<feature type="transmembrane region" description="Helical" evidence="6">
    <location>
        <begin position="47"/>
        <end position="64"/>
    </location>
</feature>
<keyword evidence="2" id="KW-1003">Cell membrane</keyword>
<keyword evidence="9" id="KW-1185">Reference proteome</keyword>
<evidence type="ECO:0000259" key="7">
    <source>
        <dbReference type="Pfam" id="PF00482"/>
    </source>
</evidence>
<dbReference type="InterPro" id="IPR018076">
    <property type="entry name" value="T2SS_GspF_dom"/>
</dbReference>
<accession>A0A2S0I5I4</accession>